<dbReference type="GO" id="GO:0003700">
    <property type="term" value="F:DNA-binding transcription factor activity"/>
    <property type="evidence" value="ECO:0007669"/>
    <property type="project" value="InterPro"/>
</dbReference>
<dbReference type="EMBL" id="CAKOGP040002469">
    <property type="protein sequence ID" value="CAJ1970126.1"/>
    <property type="molecule type" value="Genomic_DNA"/>
</dbReference>
<dbReference type="PANTHER" id="PTHR10015:SF206">
    <property type="entry name" value="HSF-TYPE DNA-BINDING DOMAIN-CONTAINING PROTEIN"/>
    <property type="match status" value="1"/>
</dbReference>
<dbReference type="GO" id="GO:0043565">
    <property type="term" value="F:sequence-specific DNA binding"/>
    <property type="evidence" value="ECO:0007669"/>
    <property type="project" value="InterPro"/>
</dbReference>
<evidence type="ECO:0000256" key="5">
    <source>
        <dbReference type="SAM" id="MobiDB-lite"/>
    </source>
</evidence>
<keyword evidence="8" id="KW-1185">Reference proteome</keyword>
<organism evidence="7 8">
    <name type="scientific">Cylindrotheca closterium</name>
    <dbReference type="NCBI Taxonomy" id="2856"/>
    <lineage>
        <taxon>Eukaryota</taxon>
        <taxon>Sar</taxon>
        <taxon>Stramenopiles</taxon>
        <taxon>Ochrophyta</taxon>
        <taxon>Bacillariophyta</taxon>
        <taxon>Bacillariophyceae</taxon>
        <taxon>Bacillariophycidae</taxon>
        <taxon>Bacillariales</taxon>
        <taxon>Bacillariaceae</taxon>
        <taxon>Cylindrotheca</taxon>
    </lineage>
</organism>
<dbReference type="Proteomes" id="UP001295423">
    <property type="component" value="Unassembled WGS sequence"/>
</dbReference>
<comment type="caution">
    <text evidence="7">The sequence shown here is derived from an EMBL/GenBank/DDBJ whole genome shotgun (WGS) entry which is preliminary data.</text>
</comment>
<feature type="region of interest" description="Disordered" evidence="5">
    <location>
        <begin position="84"/>
        <end position="124"/>
    </location>
</feature>
<dbReference type="InterPro" id="IPR000232">
    <property type="entry name" value="HSF_DNA-bd"/>
</dbReference>
<feature type="compositionally biased region" description="Polar residues" evidence="5">
    <location>
        <begin position="108"/>
        <end position="121"/>
    </location>
</feature>
<dbReference type="Pfam" id="PF00447">
    <property type="entry name" value="HSF_DNA-bind"/>
    <property type="match status" value="1"/>
</dbReference>
<sequence>MANISHLSFPEKVYQVLQLCEENGRTDIISWMNDGTAFKVHDLKEFERDFLPNYFNTKKYASFTRTLCAYGFTGVRTGRQTGIYSHPDFNRNDPAAPSLMRRVKKTQKSASSPSITKSRSGSEAALGGSFHSVGAKIADGLTYLLVRLPPGAEVVGTFDAGKFKSNPAYHNPPKPIAHHDSVTKSIPEDVRDEIYSINKDFSGDMGADELEPTKMFPPTDMDATKQDNGFFDDDAFEPIPMSYEEQEPAVSFEPRTVEEIMETPMDLNLWYKCFPIIPTAKVAACVEYASPFSMPLLCQYLDMSSFGMAWVYVFSVGHTIQALLTDYGPNSEYFRLSPTIGIVPHHFMDIMWMHTHFAGLVLYPALFGPDAMVLFKAFIFTQPLNLAAGLKTNYNYIETKSGAWEDGRFWVAEIVRWVMLGSIAAFLTILAGESYGIENLKVIGLFVSNLSVLWAWGSYQTLLSYHESVENKIMAKKVD</sequence>
<evidence type="ECO:0000256" key="2">
    <source>
        <dbReference type="ARBA" id="ARBA00023125"/>
    </source>
</evidence>
<keyword evidence="3" id="KW-0539">Nucleus</keyword>
<reference evidence="7" key="1">
    <citation type="submission" date="2023-08" db="EMBL/GenBank/DDBJ databases">
        <authorList>
            <person name="Audoor S."/>
            <person name="Bilcke G."/>
        </authorList>
    </citation>
    <scope>NUCLEOTIDE SEQUENCE</scope>
</reference>
<evidence type="ECO:0000259" key="6">
    <source>
        <dbReference type="SMART" id="SM00415"/>
    </source>
</evidence>
<accession>A0AAD2GCT0</accession>
<dbReference type="AlphaFoldDB" id="A0AAD2GCT0"/>
<protein>
    <recommendedName>
        <fullName evidence="6">HSF-type DNA-binding domain-containing protein</fullName>
    </recommendedName>
</protein>
<dbReference type="SMART" id="SM00415">
    <property type="entry name" value="HSF"/>
    <property type="match status" value="1"/>
</dbReference>
<keyword evidence="2" id="KW-0238">DNA-binding</keyword>
<proteinExistence type="inferred from homology"/>
<evidence type="ECO:0000256" key="3">
    <source>
        <dbReference type="ARBA" id="ARBA00023242"/>
    </source>
</evidence>
<comment type="subcellular location">
    <subcellularLocation>
        <location evidence="1">Nucleus</location>
    </subcellularLocation>
</comment>
<evidence type="ECO:0000313" key="8">
    <source>
        <dbReference type="Proteomes" id="UP001295423"/>
    </source>
</evidence>
<dbReference type="InterPro" id="IPR036390">
    <property type="entry name" value="WH_DNA-bd_sf"/>
</dbReference>
<evidence type="ECO:0000256" key="1">
    <source>
        <dbReference type="ARBA" id="ARBA00004123"/>
    </source>
</evidence>
<dbReference type="PANTHER" id="PTHR10015">
    <property type="entry name" value="HEAT SHOCK TRANSCRIPTION FACTOR"/>
    <property type="match status" value="1"/>
</dbReference>
<feature type="domain" description="HSF-type DNA-binding" evidence="6">
    <location>
        <begin position="8"/>
        <end position="103"/>
    </location>
</feature>
<evidence type="ECO:0000256" key="4">
    <source>
        <dbReference type="RuleBase" id="RU004020"/>
    </source>
</evidence>
<gene>
    <name evidence="7" type="ORF">CYCCA115_LOCUS24149</name>
</gene>
<dbReference type="GO" id="GO:0005634">
    <property type="term" value="C:nucleus"/>
    <property type="evidence" value="ECO:0007669"/>
    <property type="project" value="UniProtKB-SubCell"/>
</dbReference>
<name>A0AAD2GCT0_9STRA</name>
<evidence type="ECO:0000313" key="7">
    <source>
        <dbReference type="EMBL" id="CAJ1970126.1"/>
    </source>
</evidence>
<dbReference type="SUPFAM" id="SSF46785">
    <property type="entry name" value="Winged helix' DNA-binding domain"/>
    <property type="match status" value="1"/>
</dbReference>
<comment type="similarity">
    <text evidence="4">Belongs to the HSF family.</text>
</comment>
<dbReference type="InterPro" id="IPR036388">
    <property type="entry name" value="WH-like_DNA-bd_sf"/>
</dbReference>
<dbReference type="Gene3D" id="1.10.10.10">
    <property type="entry name" value="Winged helix-like DNA-binding domain superfamily/Winged helix DNA-binding domain"/>
    <property type="match status" value="1"/>
</dbReference>